<dbReference type="SUPFAM" id="SSF103481">
    <property type="entry name" value="Multidrug resistance efflux transporter EmrE"/>
    <property type="match status" value="1"/>
</dbReference>
<evidence type="ECO:0000313" key="4">
    <source>
        <dbReference type="Proteomes" id="UP000199572"/>
    </source>
</evidence>
<keyword evidence="1" id="KW-1133">Transmembrane helix</keyword>
<feature type="domain" description="EamA" evidence="2">
    <location>
        <begin position="65"/>
        <end position="201"/>
    </location>
</feature>
<feature type="transmembrane region" description="Helical" evidence="1">
    <location>
        <begin position="186"/>
        <end position="203"/>
    </location>
</feature>
<name>A0A1H9NPL4_9SPHI</name>
<dbReference type="GO" id="GO:0016020">
    <property type="term" value="C:membrane"/>
    <property type="evidence" value="ECO:0007669"/>
    <property type="project" value="InterPro"/>
</dbReference>
<feature type="transmembrane region" description="Helical" evidence="1">
    <location>
        <begin position="161"/>
        <end position="180"/>
    </location>
</feature>
<reference evidence="3 4" key="1">
    <citation type="submission" date="2016-10" db="EMBL/GenBank/DDBJ databases">
        <authorList>
            <person name="de Groot N.N."/>
        </authorList>
    </citation>
    <scope>NUCLEOTIDE SEQUENCE [LARGE SCALE GENOMIC DNA]</scope>
    <source>
        <strain evidence="3 4">DSM 18610</strain>
    </source>
</reference>
<feature type="transmembrane region" description="Helical" evidence="1">
    <location>
        <begin position="131"/>
        <end position="149"/>
    </location>
</feature>
<dbReference type="RefSeq" id="WP_245738616.1">
    <property type="nucleotide sequence ID" value="NZ_FOGG01000008.1"/>
</dbReference>
<dbReference type="InterPro" id="IPR037185">
    <property type="entry name" value="EmrE-like"/>
</dbReference>
<keyword evidence="4" id="KW-1185">Reference proteome</keyword>
<gene>
    <name evidence="3" type="ORF">SAMN04488023_10845</name>
</gene>
<proteinExistence type="predicted"/>
<protein>
    <submittedName>
        <fullName evidence="3">EamA-like transporter family protein</fullName>
    </submittedName>
</protein>
<dbReference type="Proteomes" id="UP000199572">
    <property type="component" value="Unassembled WGS sequence"/>
</dbReference>
<dbReference type="PANTHER" id="PTHR22911:SF79">
    <property type="entry name" value="MOBA-LIKE NTP TRANSFERASE DOMAIN-CONTAINING PROTEIN"/>
    <property type="match status" value="1"/>
</dbReference>
<organism evidence="3 4">
    <name type="scientific">Pedobacter rhizosphaerae</name>
    <dbReference type="NCBI Taxonomy" id="390241"/>
    <lineage>
        <taxon>Bacteria</taxon>
        <taxon>Pseudomonadati</taxon>
        <taxon>Bacteroidota</taxon>
        <taxon>Sphingobacteriia</taxon>
        <taxon>Sphingobacteriales</taxon>
        <taxon>Sphingobacteriaceae</taxon>
        <taxon>Pedobacter</taxon>
    </lineage>
</organism>
<feature type="transmembrane region" description="Helical" evidence="1">
    <location>
        <begin position="65"/>
        <end position="84"/>
    </location>
</feature>
<feature type="transmembrane region" description="Helical" evidence="1">
    <location>
        <begin position="96"/>
        <end position="119"/>
    </location>
</feature>
<dbReference type="EMBL" id="FOGG01000008">
    <property type="protein sequence ID" value="SER37687.1"/>
    <property type="molecule type" value="Genomic_DNA"/>
</dbReference>
<accession>A0A1H9NPL4</accession>
<keyword evidence="1" id="KW-0812">Transmembrane</keyword>
<dbReference type="PANTHER" id="PTHR22911">
    <property type="entry name" value="ACYL-MALONYL CONDENSING ENZYME-RELATED"/>
    <property type="match status" value="1"/>
</dbReference>
<dbReference type="AlphaFoldDB" id="A0A1H9NPL4"/>
<dbReference type="InterPro" id="IPR000620">
    <property type="entry name" value="EamA_dom"/>
</dbReference>
<dbReference type="Pfam" id="PF00892">
    <property type="entry name" value="EamA"/>
    <property type="match status" value="1"/>
</dbReference>
<evidence type="ECO:0000259" key="2">
    <source>
        <dbReference type="Pfam" id="PF00892"/>
    </source>
</evidence>
<feature type="transmembrane region" description="Helical" evidence="1">
    <location>
        <begin position="12"/>
        <end position="33"/>
    </location>
</feature>
<evidence type="ECO:0000256" key="1">
    <source>
        <dbReference type="SAM" id="Phobius"/>
    </source>
</evidence>
<keyword evidence="1" id="KW-0472">Membrane</keyword>
<evidence type="ECO:0000313" key="3">
    <source>
        <dbReference type="EMBL" id="SER37687.1"/>
    </source>
</evidence>
<sequence length="215" mass="24082">MFFYGSIKYSNISVGVVCYALTSFFNAILAPIINKKRVSWQEISLSGITLLGIGMIFGMDSSFRVGIALGVISSIFAALFTVLNERLVKKYDNNTIIFNQMAGGWIGLSMLLPVFLLFSPAETLIPTWSDFGWLIMLSVLCTVVMYFFITNALKKISSFTLSLTFNLEPLYTIILAILIYHENRSLSYGFYLGLALILISLRLQMYRVSQSKHGA</sequence>